<feature type="domain" description="Xylose isomerase-like TIM barrel" evidence="1">
    <location>
        <begin position="21"/>
        <end position="225"/>
    </location>
</feature>
<evidence type="ECO:0000259" key="1">
    <source>
        <dbReference type="Pfam" id="PF01261"/>
    </source>
</evidence>
<dbReference type="OrthoDB" id="372143at2157"/>
<name>A8A905_IGNH4</name>
<dbReference type="InterPro" id="IPR050312">
    <property type="entry name" value="IolE/XylAMocC-like"/>
</dbReference>
<dbReference type="SUPFAM" id="SSF51658">
    <property type="entry name" value="Xylose isomerase-like"/>
    <property type="match status" value="1"/>
</dbReference>
<dbReference type="InterPro" id="IPR036237">
    <property type="entry name" value="Xyl_isomerase-like_sf"/>
</dbReference>
<dbReference type="GeneID" id="5562084"/>
<evidence type="ECO:0000313" key="2">
    <source>
        <dbReference type="EMBL" id="ABU81407.1"/>
    </source>
</evidence>
<organism evidence="2 3">
    <name type="scientific">Ignicoccus hospitalis (strain KIN4/I / DSM 18386 / JCM 14125)</name>
    <dbReference type="NCBI Taxonomy" id="453591"/>
    <lineage>
        <taxon>Archaea</taxon>
        <taxon>Thermoproteota</taxon>
        <taxon>Thermoprotei</taxon>
        <taxon>Desulfurococcales</taxon>
        <taxon>Desulfurococcaceae</taxon>
        <taxon>Ignicoccus</taxon>
    </lineage>
</organism>
<keyword evidence="2" id="KW-0413">Isomerase</keyword>
<dbReference type="KEGG" id="iho:Igni_0223"/>
<evidence type="ECO:0000313" key="3">
    <source>
        <dbReference type="Proteomes" id="UP000000262"/>
    </source>
</evidence>
<dbReference type="PANTHER" id="PTHR12110">
    <property type="entry name" value="HYDROXYPYRUVATE ISOMERASE"/>
    <property type="match status" value="1"/>
</dbReference>
<dbReference type="Pfam" id="PF01261">
    <property type="entry name" value="AP_endonuc_2"/>
    <property type="match status" value="1"/>
</dbReference>
<sequence>MTRKYGWAAWKGQLDKLEELLKEAREAGFDYVEFSLDYPLPYKADLVAEIVKKIKDFGLAVSFHAPWRGLDVATLWPEVRKASIDIIKKSIRMASELGAEYVVYHVTTPEKLFKDTVDEVYEAGKEAVAELTDFAREMSVEAAVENVGNLGTPEFFGILKDETRAKFCFDVAHAVTTFMQRHKLKLNDVDVDEVIELWKNAIGGRTLCAHVHGVEAPRREHRPLGYPLTKRAAAKAYVSLGADYVTYEIYYVRKGEEATPKVVGKEMKDVRSWELVYEKRQALVA</sequence>
<dbReference type="RefSeq" id="WP_011998259.1">
    <property type="nucleotide sequence ID" value="NC_009776.1"/>
</dbReference>
<accession>A8A905</accession>
<dbReference type="Gene3D" id="3.20.20.150">
    <property type="entry name" value="Divalent-metal-dependent TIM barrel enzymes"/>
    <property type="match status" value="1"/>
</dbReference>
<dbReference type="GO" id="GO:0016853">
    <property type="term" value="F:isomerase activity"/>
    <property type="evidence" value="ECO:0007669"/>
    <property type="project" value="UniProtKB-KW"/>
</dbReference>
<reference evidence="2 3" key="1">
    <citation type="journal article" date="2008" name="Genome Biol.">
        <title>A genomic analysis of the archaeal system Ignicoccus hospitalis-Nanoarchaeum equitans.</title>
        <authorList>
            <person name="Podar M."/>
            <person name="Anderson I."/>
            <person name="Makarova K.S."/>
            <person name="Elkins J.G."/>
            <person name="Ivanova N."/>
            <person name="Wall M.A."/>
            <person name="Lykidis A."/>
            <person name="Mavromatis K."/>
            <person name="Sun H."/>
            <person name="Hudson M.E."/>
            <person name="Chen W."/>
            <person name="Deciu C."/>
            <person name="Hutchison D."/>
            <person name="Eads J.R."/>
            <person name="Anderson A."/>
            <person name="Fernandes F."/>
            <person name="Szeto E."/>
            <person name="Lapidus A."/>
            <person name="Kyrpides N.C."/>
            <person name="Saier M.H.Jr."/>
            <person name="Richardson P.M."/>
            <person name="Rachel R."/>
            <person name="Huber H."/>
            <person name="Eisen J.A."/>
            <person name="Koonin E.V."/>
            <person name="Keller M."/>
            <person name="Stetter K.O."/>
        </authorList>
    </citation>
    <scope>NUCLEOTIDE SEQUENCE [LARGE SCALE GENOMIC DNA]</scope>
    <source>
        <strain evidence="3">KIN4/I / DSM 18386 / JCM 14125</strain>
    </source>
</reference>
<keyword evidence="3" id="KW-1185">Reference proteome</keyword>
<dbReference type="PhylomeDB" id="A8A905"/>
<proteinExistence type="predicted"/>
<gene>
    <name evidence="2" type="ordered locus">Igni_0223</name>
</gene>
<dbReference type="InterPro" id="IPR013022">
    <property type="entry name" value="Xyl_isomerase-like_TIM-brl"/>
</dbReference>
<dbReference type="HOGENOM" id="CLU_975239_0_0_2"/>
<dbReference type="eggNOG" id="arCOG01895">
    <property type="taxonomic scope" value="Archaea"/>
</dbReference>
<dbReference type="EMBL" id="CP000816">
    <property type="protein sequence ID" value="ABU81407.1"/>
    <property type="molecule type" value="Genomic_DNA"/>
</dbReference>
<dbReference type="Proteomes" id="UP000000262">
    <property type="component" value="Chromosome"/>
</dbReference>
<dbReference type="AlphaFoldDB" id="A8A905"/>
<protein>
    <submittedName>
        <fullName evidence="2">Xylose isomerase domain protein TIM barrel</fullName>
    </submittedName>
</protein>
<dbReference type="STRING" id="453591.Igni_0223"/>